<dbReference type="SUPFAM" id="SSF52304">
    <property type="entry name" value="Type II 3-dehydroquinate dehydratase"/>
    <property type="match status" value="1"/>
</dbReference>
<feature type="active site" description="Proton donor" evidence="8">
    <location>
        <position position="98"/>
    </location>
</feature>
<comment type="pathway">
    <text evidence="3 8">Metabolic intermediate biosynthesis; chorismate biosynthesis; chorismate from D-erythrose 4-phosphate and phosphoenolpyruvate: step 3/7.</text>
</comment>
<dbReference type="PROSITE" id="PS01029">
    <property type="entry name" value="DEHYDROQUINASE_II"/>
    <property type="match status" value="1"/>
</dbReference>
<dbReference type="PANTHER" id="PTHR21272:SF3">
    <property type="entry name" value="CATABOLIC 3-DEHYDROQUINASE"/>
    <property type="match status" value="1"/>
</dbReference>
<comment type="catalytic activity">
    <reaction evidence="1 8">
        <text>3-dehydroquinate = 3-dehydroshikimate + H2O</text>
        <dbReference type="Rhea" id="RHEA:21096"/>
        <dbReference type="ChEBI" id="CHEBI:15377"/>
        <dbReference type="ChEBI" id="CHEBI:16630"/>
        <dbReference type="ChEBI" id="CHEBI:32364"/>
        <dbReference type="EC" id="4.2.1.10"/>
    </reaction>
</comment>
<reference evidence="9 10" key="1">
    <citation type="submission" date="2024-09" db="EMBL/GenBank/DDBJ databases">
        <authorList>
            <person name="Sun Q."/>
            <person name="Mori K."/>
        </authorList>
    </citation>
    <scope>NUCLEOTIDE SEQUENCE [LARGE SCALE GENOMIC DNA]</scope>
    <source>
        <strain evidence="9 10">CECT 8286</strain>
    </source>
</reference>
<dbReference type="Proteomes" id="UP001589605">
    <property type="component" value="Unassembled WGS sequence"/>
</dbReference>
<evidence type="ECO:0000313" key="9">
    <source>
        <dbReference type="EMBL" id="MFB9052263.1"/>
    </source>
</evidence>
<dbReference type="EMBL" id="JBHMEZ010000003">
    <property type="protein sequence ID" value="MFB9052263.1"/>
    <property type="molecule type" value="Genomic_DNA"/>
</dbReference>
<keyword evidence="10" id="KW-1185">Reference proteome</keyword>
<proteinExistence type="inferred from homology"/>
<evidence type="ECO:0000256" key="1">
    <source>
        <dbReference type="ARBA" id="ARBA00001864"/>
    </source>
</evidence>
<evidence type="ECO:0000256" key="3">
    <source>
        <dbReference type="ARBA" id="ARBA00004902"/>
    </source>
</evidence>
<dbReference type="HAMAP" id="MF_00169">
    <property type="entry name" value="AroQ"/>
    <property type="match status" value="1"/>
</dbReference>
<comment type="function">
    <text evidence="2 8">Catalyzes a trans-dehydration via an enolate intermediate.</text>
</comment>
<feature type="site" description="Transition state stabilizer" evidence="8">
    <location>
        <position position="18"/>
    </location>
</feature>
<evidence type="ECO:0000256" key="7">
    <source>
        <dbReference type="ARBA" id="ARBA00023239"/>
    </source>
</evidence>
<evidence type="ECO:0000256" key="8">
    <source>
        <dbReference type="HAMAP-Rule" id="MF_00169"/>
    </source>
</evidence>
<accession>A0ABV5EYJ2</accession>
<dbReference type="InterPro" id="IPR001874">
    <property type="entry name" value="DHquinase_II"/>
</dbReference>
<comment type="similarity">
    <text evidence="4 8">Belongs to the type-II 3-dehydroquinase family.</text>
</comment>
<dbReference type="NCBIfam" id="NF003807">
    <property type="entry name" value="PRK05395.1-4"/>
    <property type="match status" value="1"/>
</dbReference>
<gene>
    <name evidence="8 9" type="primary">aroQ</name>
    <name evidence="9" type="ORF">ACFFVB_04155</name>
</gene>
<organism evidence="9 10">
    <name type="scientific">Formosa undariae</name>
    <dbReference type="NCBI Taxonomy" id="1325436"/>
    <lineage>
        <taxon>Bacteria</taxon>
        <taxon>Pseudomonadati</taxon>
        <taxon>Bacteroidota</taxon>
        <taxon>Flavobacteriia</taxon>
        <taxon>Flavobacteriales</taxon>
        <taxon>Flavobacteriaceae</taxon>
        <taxon>Formosa</taxon>
    </lineage>
</organism>
<keyword evidence="8" id="KW-0028">Amino-acid biosynthesis</keyword>
<dbReference type="PANTHER" id="PTHR21272">
    <property type="entry name" value="CATABOLIC 3-DEHYDROQUINASE"/>
    <property type="match status" value="1"/>
</dbReference>
<dbReference type="NCBIfam" id="NF003805">
    <property type="entry name" value="PRK05395.1-2"/>
    <property type="match status" value="1"/>
</dbReference>
<evidence type="ECO:0000256" key="5">
    <source>
        <dbReference type="ARBA" id="ARBA00011193"/>
    </source>
</evidence>
<dbReference type="GO" id="GO:0003855">
    <property type="term" value="F:3-dehydroquinate dehydratase activity"/>
    <property type="evidence" value="ECO:0007669"/>
    <property type="project" value="UniProtKB-EC"/>
</dbReference>
<feature type="binding site" evidence="8">
    <location>
        <position position="85"/>
    </location>
    <ligand>
        <name>substrate</name>
    </ligand>
</feature>
<feature type="binding site" evidence="8">
    <location>
        <position position="109"/>
    </location>
    <ligand>
        <name>substrate</name>
    </ligand>
</feature>
<protein>
    <recommendedName>
        <fullName evidence="6 8">3-dehydroquinate dehydratase</fullName>
        <shortName evidence="8">3-dehydroquinase</shortName>
        <ecNumber evidence="6 8">4.2.1.10</ecNumber>
    </recommendedName>
    <alternativeName>
        <fullName evidence="8">Type II DHQase</fullName>
    </alternativeName>
</protein>
<keyword evidence="8" id="KW-0057">Aromatic amino acid biosynthesis</keyword>
<comment type="caution">
    <text evidence="9">The sequence shown here is derived from an EMBL/GenBank/DDBJ whole genome shotgun (WGS) entry which is preliminary data.</text>
</comment>
<evidence type="ECO:0000256" key="4">
    <source>
        <dbReference type="ARBA" id="ARBA00011037"/>
    </source>
</evidence>
<sequence length="138" mass="15410">MKKILIINGPNLNLLGKREPAIYGSLTFTEFFETVKERYTTVELSYFQSNVEGEIIDKMHEVGFSFDGIVLNAAAYTHTSVAIGDAVKAIETPVVEVHISNTFSREEFRHQSYISPNAKGVILGFGLQSYELAIKSFI</sequence>
<dbReference type="Gene3D" id="3.40.50.9100">
    <property type="entry name" value="Dehydroquinase, class II"/>
    <property type="match status" value="1"/>
</dbReference>
<evidence type="ECO:0000256" key="6">
    <source>
        <dbReference type="ARBA" id="ARBA00012060"/>
    </source>
</evidence>
<dbReference type="PIRSF" id="PIRSF001399">
    <property type="entry name" value="DHquinase_II"/>
    <property type="match status" value="1"/>
</dbReference>
<comment type="subunit">
    <text evidence="5 8">Homododecamer.</text>
</comment>
<dbReference type="InterPro" id="IPR018509">
    <property type="entry name" value="DHquinase_II_CS"/>
</dbReference>
<dbReference type="CDD" id="cd00466">
    <property type="entry name" value="DHQase_II"/>
    <property type="match status" value="1"/>
</dbReference>
<name>A0ABV5EYJ2_9FLAO</name>
<dbReference type="Pfam" id="PF01220">
    <property type="entry name" value="DHquinase_II"/>
    <property type="match status" value="1"/>
</dbReference>
<evidence type="ECO:0000256" key="2">
    <source>
        <dbReference type="ARBA" id="ARBA00003924"/>
    </source>
</evidence>
<dbReference type="InterPro" id="IPR036441">
    <property type="entry name" value="DHquinase_II_sf"/>
</dbReference>
<dbReference type="EC" id="4.2.1.10" evidence="6 8"/>
<keyword evidence="7 8" id="KW-0456">Lyase</keyword>
<dbReference type="NCBIfam" id="TIGR01088">
    <property type="entry name" value="aroQ"/>
    <property type="match status" value="1"/>
</dbReference>
<evidence type="ECO:0000313" key="10">
    <source>
        <dbReference type="Proteomes" id="UP001589605"/>
    </source>
</evidence>
<feature type="active site" description="Proton acceptor" evidence="8">
    <location>
        <position position="23"/>
    </location>
</feature>
<feature type="binding site" evidence="8">
    <location>
        <position position="78"/>
    </location>
    <ligand>
        <name>substrate</name>
    </ligand>
</feature>
<dbReference type="NCBIfam" id="NF003806">
    <property type="entry name" value="PRK05395.1-3"/>
    <property type="match status" value="1"/>
</dbReference>
<feature type="binding site" evidence="8">
    <location>
        <position position="72"/>
    </location>
    <ligand>
        <name>substrate</name>
    </ligand>
</feature>
<feature type="binding site" evidence="8">
    <location>
        <begin position="99"/>
        <end position="100"/>
    </location>
    <ligand>
        <name>substrate</name>
    </ligand>
</feature>
<dbReference type="RefSeq" id="WP_382381452.1">
    <property type="nucleotide sequence ID" value="NZ_JBHMEZ010000003.1"/>
</dbReference>